<keyword evidence="3" id="KW-1185">Reference proteome</keyword>
<evidence type="ECO:0000313" key="3">
    <source>
        <dbReference type="Proteomes" id="UP001066276"/>
    </source>
</evidence>
<proteinExistence type="predicted"/>
<comment type="caution">
    <text evidence="2">The sequence shown here is derived from an EMBL/GenBank/DDBJ whole genome shotgun (WGS) entry which is preliminary data.</text>
</comment>
<evidence type="ECO:0000313" key="2">
    <source>
        <dbReference type="EMBL" id="KAJ1202834.1"/>
    </source>
</evidence>
<reference evidence="2" key="1">
    <citation type="journal article" date="2022" name="bioRxiv">
        <title>Sequencing and chromosome-scale assembly of the giantPleurodeles waltlgenome.</title>
        <authorList>
            <person name="Brown T."/>
            <person name="Elewa A."/>
            <person name="Iarovenko S."/>
            <person name="Subramanian E."/>
            <person name="Araus A.J."/>
            <person name="Petzold A."/>
            <person name="Susuki M."/>
            <person name="Suzuki K.-i.T."/>
            <person name="Hayashi T."/>
            <person name="Toyoda A."/>
            <person name="Oliveira C."/>
            <person name="Osipova E."/>
            <person name="Leigh N.D."/>
            <person name="Simon A."/>
            <person name="Yun M.H."/>
        </authorList>
    </citation>
    <scope>NUCLEOTIDE SEQUENCE</scope>
    <source>
        <strain evidence="2">20211129_DDA</strain>
        <tissue evidence="2">Liver</tissue>
    </source>
</reference>
<organism evidence="2 3">
    <name type="scientific">Pleurodeles waltl</name>
    <name type="common">Iberian ribbed newt</name>
    <dbReference type="NCBI Taxonomy" id="8319"/>
    <lineage>
        <taxon>Eukaryota</taxon>
        <taxon>Metazoa</taxon>
        <taxon>Chordata</taxon>
        <taxon>Craniata</taxon>
        <taxon>Vertebrata</taxon>
        <taxon>Euteleostomi</taxon>
        <taxon>Amphibia</taxon>
        <taxon>Batrachia</taxon>
        <taxon>Caudata</taxon>
        <taxon>Salamandroidea</taxon>
        <taxon>Salamandridae</taxon>
        <taxon>Pleurodelinae</taxon>
        <taxon>Pleurodeles</taxon>
    </lineage>
</organism>
<sequence length="200" mass="22995">MGPLNEYPGGTLKNNIQFVGRANPEEEDCDAAQGEVKRTKKTPDKVENGKEVRAPSDDSEDAWKEARNPNNRRREESDAESEEAERAQKTDFPAEAESTKKDAVIPSHVPGGTWLLQQFRFVGHANLEEKDCDAAQGEEKRTKKSQIRWRTERRIEHHPMIARTRGKRRGILITEEGRRAMRSQRREKGLRKWISQPKPN</sequence>
<dbReference type="AlphaFoldDB" id="A0AAV7VMG6"/>
<name>A0AAV7VMG6_PLEWA</name>
<dbReference type="EMBL" id="JANPWB010000003">
    <property type="protein sequence ID" value="KAJ1202834.1"/>
    <property type="molecule type" value="Genomic_DNA"/>
</dbReference>
<protein>
    <submittedName>
        <fullName evidence="2">Uncharacterized protein</fullName>
    </submittedName>
</protein>
<feature type="compositionally biased region" description="Basic and acidic residues" evidence="1">
    <location>
        <begin position="35"/>
        <end position="76"/>
    </location>
</feature>
<feature type="region of interest" description="Disordered" evidence="1">
    <location>
        <begin position="1"/>
        <end position="107"/>
    </location>
</feature>
<accession>A0AAV7VMG6</accession>
<evidence type="ECO:0000256" key="1">
    <source>
        <dbReference type="SAM" id="MobiDB-lite"/>
    </source>
</evidence>
<gene>
    <name evidence="2" type="ORF">NDU88_006629</name>
</gene>
<dbReference type="Proteomes" id="UP001066276">
    <property type="component" value="Chromosome 2_1"/>
</dbReference>
<feature type="region of interest" description="Disordered" evidence="1">
    <location>
        <begin position="180"/>
        <end position="200"/>
    </location>
</feature>